<dbReference type="PANTHER" id="PTHR37984">
    <property type="entry name" value="PROTEIN CBG26694"/>
    <property type="match status" value="1"/>
</dbReference>
<evidence type="ECO:0000259" key="6">
    <source>
        <dbReference type="PROSITE" id="PS50878"/>
    </source>
</evidence>
<keyword evidence="2" id="KW-0548">Nucleotidyltransferase</keyword>
<keyword evidence="4" id="KW-0255">Endonuclease</keyword>
<dbReference type="InterPro" id="IPR043502">
    <property type="entry name" value="DNA/RNA_pol_sf"/>
</dbReference>
<dbReference type="Pfam" id="PF00078">
    <property type="entry name" value="RVT_1"/>
    <property type="match status" value="1"/>
</dbReference>
<dbReference type="PROSITE" id="PS50878">
    <property type="entry name" value="RT_POL"/>
    <property type="match status" value="1"/>
</dbReference>
<dbReference type="CDD" id="cd01647">
    <property type="entry name" value="RT_LTR"/>
    <property type="match status" value="1"/>
</dbReference>
<keyword evidence="3" id="KW-0540">Nuclease</keyword>
<dbReference type="Gene3D" id="2.40.70.10">
    <property type="entry name" value="Acid Proteases"/>
    <property type="match status" value="1"/>
</dbReference>
<evidence type="ECO:0000256" key="3">
    <source>
        <dbReference type="ARBA" id="ARBA00022722"/>
    </source>
</evidence>
<organism evidence="7 8">
    <name type="scientific">Cryptococcus floricola</name>
    <dbReference type="NCBI Taxonomy" id="2591691"/>
    <lineage>
        <taxon>Eukaryota</taxon>
        <taxon>Fungi</taxon>
        <taxon>Dikarya</taxon>
        <taxon>Basidiomycota</taxon>
        <taxon>Agaricomycotina</taxon>
        <taxon>Tremellomycetes</taxon>
        <taxon>Tremellales</taxon>
        <taxon>Cryptococcaceae</taxon>
        <taxon>Cryptococcus</taxon>
    </lineage>
</organism>
<keyword evidence="8" id="KW-1185">Reference proteome</keyword>
<keyword evidence="1" id="KW-0808">Transferase</keyword>
<proteinExistence type="predicted"/>
<evidence type="ECO:0000256" key="4">
    <source>
        <dbReference type="ARBA" id="ARBA00022759"/>
    </source>
</evidence>
<name>A0A5D3AJL3_9TREE</name>
<dbReference type="PANTHER" id="PTHR37984:SF5">
    <property type="entry name" value="PROTEIN NYNRIN-LIKE"/>
    <property type="match status" value="1"/>
</dbReference>
<evidence type="ECO:0000256" key="2">
    <source>
        <dbReference type="ARBA" id="ARBA00022695"/>
    </source>
</evidence>
<sequence>MSPDCPRRHQLATVANVSIEDLDEEADDVFLAAVEDDIDHHPDHQSVPLILVDVGLSADSPIATGLIDPGAAINTVSERFVQRAGLRKEKIKSLRTRMADGRPGPHVDTRVMMDVFIGPTLYKSSPFLILSSPASHQVDIILGLPFCLQHRLLEGATRLDKLMAEGHSVHAPPHLSNICSLAVDDPTLQPTVVPSSHRQQRAMAIQADFADVLPSDIGNVKNYPAVYSDTSRVRHHIDILPGVKPVARPGFRVPLAWKEAFFTEIEKHRRAGRLRPSSSPWAAPAFLIKKTNGKFRFICDYRGLNLVTIPDQTSPPFIEDILQRAALGRVFAKMDMTDAFFQTLMEEKDVEKTAIATPWGLYEWVVMPQGARNSPATQQRRVNEALRGLIGETCEAYVDNVIVWADDDEELERRIREVLEALRRSGLRCSQEKSVFFADSVTFPGHVISNNSIGPDPKKVSTLRSWSNPHTVKELRSFLGLLQYLRKFIPDIATHSSVLSGLLPPNKTAEKAYEARKRLLARGNPPCSLPVLPWIWDWTPQAHHAFVTLKNLVANITSLNPLDFKAIAAGKTNLYLHTDTSNTGIGAWLGSGPTAEEAVPIAYDSRALLPAEKNYPVHEKELLAIVHALKQWRPLLLGLPIQF</sequence>
<feature type="domain" description="Reverse transcriptase" evidence="6">
    <location>
        <begin position="269"/>
        <end position="448"/>
    </location>
</feature>
<dbReference type="AlphaFoldDB" id="A0A5D3AJL3"/>
<dbReference type="GO" id="GO:0016779">
    <property type="term" value="F:nucleotidyltransferase activity"/>
    <property type="evidence" value="ECO:0007669"/>
    <property type="project" value="UniProtKB-KW"/>
</dbReference>
<accession>A0A5D3AJL3</accession>
<evidence type="ECO:0000256" key="1">
    <source>
        <dbReference type="ARBA" id="ARBA00022679"/>
    </source>
</evidence>
<dbReference type="EMBL" id="NIDF01000342">
    <property type="protein sequence ID" value="TYJ51194.1"/>
    <property type="molecule type" value="Genomic_DNA"/>
</dbReference>
<dbReference type="Gene3D" id="3.10.10.10">
    <property type="entry name" value="HIV Type 1 Reverse Transcriptase, subunit A, domain 1"/>
    <property type="match status" value="1"/>
</dbReference>
<dbReference type="InterPro" id="IPR050951">
    <property type="entry name" value="Retrovirus_Pol_polyprotein"/>
</dbReference>
<dbReference type="CDD" id="cd00303">
    <property type="entry name" value="retropepsin_like"/>
    <property type="match status" value="1"/>
</dbReference>
<evidence type="ECO:0000313" key="8">
    <source>
        <dbReference type="Proteomes" id="UP000322245"/>
    </source>
</evidence>
<dbReference type="Pfam" id="PF17919">
    <property type="entry name" value="RT_RNaseH_2"/>
    <property type="match status" value="1"/>
</dbReference>
<evidence type="ECO:0000256" key="5">
    <source>
        <dbReference type="ARBA" id="ARBA00023268"/>
    </source>
</evidence>
<dbReference type="SUPFAM" id="SSF56672">
    <property type="entry name" value="DNA/RNA polymerases"/>
    <property type="match status" value="1"/>
</dbReference>
<gene>
    <name evidence="7" type="ORF">B9479_008249</name>
</gene>
<dbReference type="InterPro" id="IPR041577">
    <property type="entry name" value="RT_RNaseH_2"/>
</dbReference>
<keyword evidence="5" id="KW-0511">Multifunctional enzyme</keyword>
<evidence type="ECO:0000313" key="7">
    <source>
        <dbReference type="EMBL" id="TYJ51194.1"/>
    </source>
</evidence>
<dbReference type="Pfam" id="PF13650">
    <property type="entry name" value="Asp_protease_2"/>
    <property type="match status" value="1"/>
</dbReference>
<dbReference type="InterPro" id="IPR043128">
    <property type="entry name" value="Rev_trsase/Diguanyl_cyclase"/>
</dbReference>
<dbReference type="InterPro" id="IPR000477">
    <property type="entry name" value="RT_dom"/>
</dbReference>
<keyword evidence="4" id="KW-0378">Hydrolase</keyword>
<dbReference type="GO" id="GO:0004519">
    <property type="term" value="F:endonuclease activity"/>
    <property type="evidence" value="ECO:0007669"/>
    <property type="project" value="UniProtKB-KW"/>
</dbReference>
<reference evidence="7 8" key="1">
    <citation type="submission" date="2017-05" db="EMBL/GenBank/DDBJ databases">
        <title>The Genome Sequence of Tsuchiyaea wingfieldii DSM 27421.</title>
        <authorList>
            <person name="Cuomo C."/>
            <person name="Passer A."/>
            <person name="Billmyre B."/>
            <person name="Heitman J."/>
        </authorList>
    </citation>
    <scope>NUCLEOTIDE SEQUENCE [LARGE SCALE GENOMIC DNA]</scope>
    <source>
        <strain evidence="7 8">DSM 27421</strain>
    </source>
</reference>
<comment type="caution">
    <text evidence="7">The sequence shown here is derived from an EMBL/GenBank/DDBJ whole genome shotgun (WGS) entry which is preliminary data.</text>
</comment>
<dbReference type="Gene3D" id="3.30.70.270">
    <property type="match status" value="2"/>
</dbReference>
<protein>
    <recommendedName>
        <fullName evidence="6">Reverse transcriptase domain-containing protein</fullName>
    </recommendedName>
</protein>
<dbReference type="InterPro" id="IPR021109">
    <property type="entry name" value="Peptidase_aspartic_dom_sf"/>
</dbReference>
<dbReference type="Proteomes" id="UP000322245">
    <property type="component" value="Unassembled WGS sequence"/>
</dbReference>